<organism evidence="1 2">
    <name type="scientific">Paenacidovorax caeni</name>
    <dbReference type="NCBI Taxonomy" id="343013"/>
    <lineage>
        <taxon>Bacteria</taxon>
        <taxon>Pseudomonadati</taxon>
        <taxon>Pseudomonadota</taxon>
        <taxon>Betaproteobacteria</taxon>
        <taxon>Burkholderiales</taxon>
        <taxon>Comamonadaceae</taxon>
        <taxon>Paenacidovorax</taxon>
    </lineage>
</organism>
<gene>
    <name evidence="1" type="ORF">SAMN04489707_1001182</name>
</gene>
<evidence type="ECO:0000313" key="2">
    <source>
        <dbReference type="Proteomes" id="UP000183656"/>
    </source>
</evidence>
<reference evidence="1 2" key="1">
    <citation type="submission" date="2016-10" db="EMBL/GenBank/DDBJ databases">
        <authorList>
            <person name="de Groot N.N."/>
        </authorList>
    </citation>
    <scope>NUCLEOTIDE SEQUENCE [LARGE SCALE GENOMIC DNA]</scope>
    <source>
        <strain evidence="1 2">R-24608</strain>
    </source>
</reference>
<dbReference type="Proteomes" id="UP000183656">
    <property type="component" value="Unassembled WGS sequence"/>
</dbReference>
<name>A0A1I7F5D3_9BURK</name>
<accession>A0A1I7F5D3</accession>
<keyword evidence="2" id="KW-1185">Reference proteome</keyword>
<evidence type="ECO:0000313" key="1">
    <source>
        <dbReference type="EMBL" id="SFU31366.1"/>
    </source>
</evidence>
<dbReference type="OrthoDB" id="8820021at2"/>
<dbReference type="AlphaFoldDB" id="A0A1I7F5D3"/>
<sequence length="59" mass="6111">MTDEKVTLLVIKGVIADLPDADRQGVLLAAAKLREVVALHNDHGTLALALVGAEHAAEG</sequence>
<dbReference type="RefSeq" id="WP_054255449.1">
    <property type="nucleotide sequence ID" value="NZ_CYIG01000007.1"/>
</dbReference>
<proteinExistence type="predicted"/>
<protein>
    <submittedName>
        <fullName evidence="1">Uncharacterized protein</fullName>
    </submittedName>
</protein>
<dbReference type="EMBL" id="FPBX01000001">
    <property type="protein sequence ID" value="SFU31366.1"/>
    <property type="molecule type" value="Genomic_DNA"/>
</dbReference>
<dbReference type="STRING" id="343013.SAMN04489707_1001182"/>